<feature type="region of interest" description="Disordered" evidence="1">
    <location>
        <begin position="56"/>
        <end position="80"/>
    </location>
</feature>
<reference evidence="2" key="1">
    <citation type="submission" date="2014-11" db="EMBL/GenBank/DDBJ databases">
        <authorList>
            <person name="Amaro Gonzalez C."/>
        </authorList>
    </citation>
    <scope>NUCLEOTIDE SEQUENCE</scope>
</reference>
<evidence type="ECO:0000313" key="2">
    <source>
        <dbReference type="EMBL" id="JAH28394.1"/>
    </source>
</evidence>
<evidence type="ECO:0000256" key="1">
    <source>
        <dbReference type="SAM" id="MobiDB-lite"/>
    </source>
</evidence>
<dbReference type="EMBL" id="GBXM01080183">
    <property type="protein sequence ID" value="JAH28394.1"/>
    <property type="molecule type" value="Transcribed_RNA"/>
</dbReference>
<protein>
    <submittedName>
        <fullName evidence="2">Uncharacterized protein</fullName>
    </submittedName>
</protein>
<sequence length="80" mass="9145">MKGKVSSRNLQRGDRHRCAKKQPFLTRPTHVSFPTSETATILLSLRSRKIFGRRAKTESGLEKKDSCPMSERTQAMCKNH</sequence>
<feature type="compositionally biased region" description="Basic and acidic residues" evidence="1">
    <location>
        <begin position="56"/>
        <end position="66"/>
    </location>
</feature>
<reference evidence="2" key="2">
    <citation type="journal article" date="2015" name="Fish Shellfish Immunol.">
        <title>Early steps in the European eel (Anguilla anguilla)-Vibrio vulnificus interaction in the gills: Role of the RtxA13 toxin.</title>
        <authorList>
            <person name="Callol A."/>
            <person name="Pajuelo D."/>
            <person name="Ebbesson L."/>
            <person name="Teles M."/>
            <person name="MacKenzie S."/>
            <person name="Amaro C."/>
        </authorList>
    </citation>
    <scope>NUCLEOTIDE SEQUENCE</scope>
</reference>
<accession>A0A0E9RH34</accession>
<name>A0A0E9RH34_ANGAN</name>
<organism evidence="2">
    <name type="scientific">Anguilla anguilla</name>
    <name type="common">European freshwater eel</name>
    <name type="synonym">Muraena anguilla</name>
    <dbReference type="NCBI Taxonomy" id="7936"/>
    <lineage>
        <taxon>Eukaryota</taxon>
        <taxon>Metazoa</taxon>
        <taxon>Chordata</taxon>
        <taxon>Craniata</taxon>
        <taxon>Vertebrata</taxon>
        <taxon>Euteleostomi</taxon>
        <taxon>Actinopterygii</taxon>
        <taxon>Neopterygii</taxon>
        <taxon>Teleostei</taxon>
        <taxon>Anguilliformes</taxon>
        <taxon>Anguillidae</taxon>
        <taxon>Anguilla</taxon>
    </lineage>
</organism>
<dbReference type="AlphaFoldDB" id="A0A0E9RH34"/>
<proteinExistence type="predicted"/>